<sequence length="790" mass="86741">LQKRYRKASRKSSSHEDEEPSDELLYCICRSSRGDGFMIACDNCEEWFHGECVNITAKQSDSIKSYYCQACRDENPALRVIYRNENASSRKTPGSRQKPTEVPSNVIDEIGNHHDRFNTIPSRKRNRKTAQLPLSKSRRATEASANQFADFSDGEFEMDQSQIASPSSSYSQSHPGPYPSRSRYERATPSNLDSIDHVDFHHSQQIRRLPFTRNARYSAPCGECESCKTRGNCGSCDVCRSPKFKQGRSRQYCITRMKMCQANGIEYAQSLRNSSPRGRLGPPCGECGSCKTKSNCGTCEFCRNPRAKQTRNRQFCLYKAKMCVTNCATSPTRQSSRYPSACHDDLHDIEFDPTFDEDFGQSRYLSTTRKVQGVVGSKMRRGDHLPGGRYSNDLSSVYPSRRTGAAQHPDFFIDNDFPDAFGISPSTYRNGSSRYTGPQGELEPRILRAGRGVVDASADALRSIEGAFDSDEDVVLPEMNACAGPACSKPALHGKYCSQDCRLRHESDNMNRTHPRYSNASSKDQVVTPYGLPYMDHIYCRHHRMLGAQQQQQVFNTDIQMGLQQQDIYPDVYTNFGGNQSGVIDYTYDPLAVSTQPGYNRRMPVSDDFLSLGNHHILHSRGGGSVVSHSRKFTGAQSSLVGGSRMITLSGRRQIRSGGSGVVTSADVLSPPVPLDSITPTMQSLRLYNGHPAIEFPSGDTESAAAAEILTAAEAGDLMGGVVDGSSPSGVGGNGVDGAIASSTSTAATVGAVPAFRQGEEYYMMNENENIEINWPSSPSGAPTASAGTS</sequence>
<keyword evidence="2" id="KW-0479">Metal-binding</keyword>
<feature type="region of interest" description="Disordered" evidence="7">
    <location>
        <begin position="110"/>
        <end position="145"/>
    </location>
</feature>
<dbReference type="CDD" id="cd15553">
    <property type="entry name" value="PHD_Cfp1"/>
    <property type="match status" value="1"/>
</dbReference>
<dbReference type="InterPro" id="IPR011011">
    <property type="entry name" value="Znf_FYVE_PHD"/>
</dbReference>
<keyword evidence="4" id="KW-0862">Zinc</keyword>
<dbReference type="Gene3D" id="2.60.120.650">
    <property type="entry name" value="Cupin"/>
    <property type="match status" value="1"/>
</dbReference>
<dbReference type="GO" id="GO:0048188">
    <property type="term" value="C:Set1C/COMPASS complex"/>
    <property type="evidence" value="ECO:0007669"/>
    <property type="project" value="InterPro"/>
</dbReference>
<dbReference type="InterPro" id="IPR002857">
    <property type="entry name" value="Znf_CXXC"/>
</dbReference>
<dbReference type="PANTHER" id="PTHR46174">
    <property type="entry name" value="CXXC-TYPE ZINC FINGER PROTEIN 1"/>
    <property type="match status" value="1"/>
</dbReference>
<feature type="domain" description="CXXC-type" evidence="9">
    <location>
        <begin position="275"/>
        <end position="324"/>
    </location>
</feature>
<evidence type="ECO:0000256" key="1">
    <source>
        <dbReference type="ARBA" id="ARBA00004123"/>
    </source>
</evidence>
<reference evidence="10" key="1">
    <citation type="submission" date="2016-04" db="UniProtKB">
        <authorList>
            <consortium name="WormBaseParasite"/>
        </authorList>
    </citation>
    <scope>IDENTIFICATION</scope>
</reference>
<dbReference type="WBParaSite" id="HNAJ_0000771701-mRNA-1">
    <property type="protein sequence ID" value="HNAJ_0000771701-mRNA-1"/>
    <property type="gene ID" value="HNAJ_0000771701"/>
</dbReference>
<feature type="domain" description="PHD-type" evidence="8">
    <location>
        <begin position="24"/>
        <end position="74"/>
    </location>
</feature>
<dbReference type="STRING" id="102285.A0A158QHN5"/>
<feature type="region of interest" description="Disordered" evidence="7">
    <location>
        <begin position="375"/>
        <end position="394"/>
    </location>
</feature>
<dbReference type="InterPro" id="IPR019787">
    <property type="entry name" value="Znf_PHD-finger"/>
</dbReference>
<evidence type="ECO:0000259" key="8">
    <source>
        <dbReference type="PROSITE" id="PS50016"/>
    </source>
</evidence>
<organism evidence="10">
    <name type="scientific">Rodentolepis nana</name>
    <name type="common">Dwarf tapeworm</name>
    <name type="synonym">Hymenolepis nana</name>
    <dbReference type="NCBI Taxonomy" id="102285"/>
    <lineage>
        <taxon>Eukaryota</taxon>
        <taxon>Metazoa</taxon>
        <taxon>Spiralia</taxon>
        <taxon>Lophotrochozoa</taxon>
        <taxon>Platyhelminthes</taxon>
        <taxon>Cestoda</taxon>
        <taxon>Eucestoda</taxon>
        <taxon>Cyclophyllidea</taxon>
        <taxon>Hymenolepididae</taxon>
        <taxon>Rodentolepis</taxon>
    </lineage>
</organism>
<dbReference type="InterPro" id="IPR037869">
    <property type="entry name" value="Spp1/CFP1"/>
</dbReference>
<dbReference type="PROSITE" id="PS50016">
    <property type="entry name" value="ZF_PHD_2"/>
    <property type="match status" value="1"/>
</dbReference>
<comment type="subcellular location">
    <subcellularLocation>
        <location evidence="1">Nucleus</location>
    </subcellularLocation>
</comment>
<dbReference type="InterPro" id="IPR019786">
    <property type="entry name" value="Zinc_finger_PHD-type_CS"/>
</dbReference>
<dbReference type="InterPro" id="IPR001965">
    <property type="entry name" value="Znf_PHD"/>
</dbReference>
<dbReference type="GO" id="GO:0045893">
    <property type="term" value="P:positive regulation of DNA-templated transcription"/>
    <property type="evidence" value="ECO:0007669"/>
    <property type="project" value="TreeGrafter"/>
</dbReference>
<dbReference type="AlphaFoldDB" id="A0A158QHN5"/>
<evidence type="ECO:0000256" key="7">
    <source>
        <dbReference type="SAM" id="MobiDB-lite"/>
    </source>
</evidence>
<keyword evidence="5" id="KW-0539">Nucleus</keyword>
<evidence type="ECO:0000259" key="9">
    <source>
        <dbReference type="PROSITE" id="PS51058"/>
    </source>
</evidence>
<proteinExistence type="predicted"/>
<feature type="domain" description="CXXC-type" evidence="9">
    <location>
        <begin position="212"/>
        <end position="261"/>
    </location>
</feature>
<evidence type="ECO:0000313" key="10">
    <source>
        <dbReference type="WBParaSite" id="HNAJ_0000771701-mRNA-1"/>
    </source>
</evidence>
<accession>A0A158QHN5</accession>
<evidence type="ECO:0000256" key="4">
    <source>
        <dbReference type="ARBA" id="ARBA00022833"/>
    </source>
</evidence>
<keyword evidence="3 6" id="KW-0863">Zinc-finger</keyword>
<feature type="region of interest" description="Disordered" evidence="7">
    <location>
        <begin position="157"/>
        <end position="186"/>
    </location>
</feature>
<dbReference type="SMART" id="SM00249">
    <property type="entry name" value="PHD"/>
    <property type="match status" value="1"/>
</dbReference>
<evidence type="ECO:0000256" key="5">
    <source>
        <dbReference type="ARBA" id="ARBA00023242"/>
    </source>
</evidence>
<dbReference type="PROSITE" id="PS51058">
    <property type="entry name" value="ZF_CXXC"/>
    <property type="match status" value="2"/>
</dbReference>
<dbReference type="PROSITE" id="PS01359">
    <property type="entry name" value="ZF_PHD_1"/>
    <property type="match status" value="1"/>
</dbReference>
<name>A0A158QHN5_RODNA</name>
<dbReference type="GO" id="GO:0003677">
    <property type="term" value="F:DNA binding"/>
    <property type="evidence" value="ECO:0007669"/>
    <property type="project" value="InterPro"/>
</dbReference>
<protein>
    <submittedName>
        <fullName evidence="10">CXXC-type domain-containing protein</fullName>
    </submittedName>
</protein>
<dbReference type="SUPFAM" id="SSF57903">
    <property type="entry name" value="FYVE/PHD zinc finger"/>
    <property type="match status" value="1"/>
</dbReference>
<evidence type="ECO:0000256" key="6">
    <source>
        <dbReference type="PROSITE-ProRule" id="PRU00509"/>
    </source>
</evidence>
<evidence type="ECO:0000256" key="2">
    <source>
        <dbReference type="ARBA" id="ARBA00022723"/>
    </source>
</evidence>
<evidence type="ECO:0000256" key="3">
    <source>
        <dbReference type="ARBA" id="ARBA00022771"/>
    </source>
</evidence>
<dbReference type="PANTHER" id="PTHR46174:SF1">
    <property type="entry name" value="CXXC-TYPE ZINC FINGER PROTEIN 1"/>
    <property type="match status" value="1"/>
</dbReference>
<feature type="compositionally biased region" description="Low complexity" evidence="7">
    <location>
        <begin position="160"/>
        <end position="175"/>
    </location>
</feature>
<dbReference type="Pfam" id="PF00628">
    <property type="entry name" value="PHD"/>
    <property type="match status" value="1"/>
</dbReference>
<dbReference type="GO" id="GO:0008270">
    <property type="term" value="F:zinc ion binding"/>
    <property type="evidence" value="ECO:0007669"/>
    <property type="project" value="UniProtKB-KW"/>
</dbReference>